<dbReference type="EMBL" id="MFMO01000001">
    <property type="protein sequence ID" value="OGG88500.1"/>
    <property type="molecule type" value="Genomic_DNA"/>
</dbReference>
<reference evidence="1 2" key="1">
    <citation type="journal article" date="2016" name="Nat. Commun.">
        <title>Thousands of microbial genomes shed light on interconnected biogeochemical processes in an aquifer system.</title>
        <authorList>
            <person name="Anantharaman K."/>
            <person name="Brown C.T."/>
            <person name="Hug L.A."/>
            <person name="Sharon I."/>
            <person name="Castelle C.J."/>
            <person name="Probst A.J."/>
            <person name="Thomas B.C."/>
            <person name="Singh A."/>
            <person name="Wilkins M.J."/>
            <person name="Karaoz U."/>
            <person name="Brodie E.L."/>
            <person name="Williams K.H."/>
            <person name="Hubbard S.S."/>
            <person name="Banfield J.F."/>
        </authorList>
    </citation>
    <scope>NUCLEOTIDE SEQUENCE [LARGE SCALE GENOMIC DNA]</scope>
</reference>
<evidence type="ECO:0000313" key="2">
    <source>
        <dbReference type="Proteomes" id="UP000177968"/>
    </source>
</evidence>
<comment type="caution">
    <text evidence="1">The sequence shown here is derived from an EMBL/GenBank/DDBJ whole genome shotgun (WGS) entry which is preliminary data.</text>
</comment>
<organism evidence="1 2">
    <name type="scientific">Candidatus Kaiserbacteria bacterium RIFCSPLOWO2_12_FULL_50_28</name>
    <dbReference type="NCBI Taxonomy" id="1798527"/>
    <lineage>
        <taxon>Bacteria</taxon>
        <taxon>Candidatus Kaiseribacteriota</taxon>
    </lineage>
</organism>
<gene>
    <name evidence="1" type="ORF">A3H15_02150</name>
</gene>
<accession>A0A1F6FRK4</accession>
<evidence type="ECO:0000313" key="1">
    <source>
        <dbReference type="EMBL" id="OGG88500.1"/>
    </source>
</evidence>
<proteinExistence type="predicted"/>
<sequence>MGIDKPKEKYNPIEIIPQALREKAIAEIAVGRKTEQFPDNTTPEMLLSVAIKAVLRRWESPRPLDKEKLDVIAQYFCVCGISKDTADKLAQILILDVHLNPPDKNPLKN</sequence>
<name>A0A1F6FRK4_9BACT</name>
<dbReference type="AlphaFoldDB" id="A0A1F6FRK4"/>
<protein>
    <submittedName>
        <fullName evidence="1">Uncharacterized protein</fullName>
    </submittedName>
</protein>
<dbReference type="Proteomes" id="UP000177968">
    <property type="component" value="Unassembled WGS sequence"/>
</dbReference>